<proteinExistence type="predicted"/>
<reference evidence="1" key="1">
    <citation type="submission" date="2021-01" db="EMBL/GenBank/DDBJ databases">
        <authorList>
            <person name="Corre E."/>
            <person name="Pelletier E."/>
            <person name="Niang G."/>
            <person name="Scheremetjew M."/>
            <person name="Finn R."/>
            <person name="Kale V."/>
            <person name="Holt S."/>
            <person name="Cochrane G."/>
            <person name="Meng A."/>
            <person name="Brown T."/>
            <person name="Cohen L."/>
        </authorList>
    </citation>
    <scope>NUCLEOTIDE SEQUENCE</scope>
</reference>
<protein>
    <submittedName>
        <fullName evidence="1">Uncharacterized protein</fullName>
    </submittedName>
</protein>
<evidence type="ECO:0000313" key="1">
    <source>
        <dbReference type="EMBL" id="CAD8864350.1"/>
    </source>
</evidence>
<accession>A0A7S1FFE5</accession>
<sequence>MNHPQGLWFEERTHVSNDFMTRTRLKSLCTASSTIRACAEHTEAPIEQQLAVFACGEIATRQWPSPAFMESLAYGESTVLADSLWSRLEAELETATEIKSVESKVDVNVPVINYLVEEQKFLEEQLGVRSRILQMKARIANFTEDVDEVSSDPNDALAHEWLEHTGVQDLVAHEDDDIIANGLLADLYLF</sequence>
<dbReference type="AlphaFoldDB" id="A0A7S1FFE5"/>
<name>A0A7S1FFE5_NOCSC</name>
<organism evidence="1">
    <name type="scientific">Noctiluca scintillans</name>
    <name type="common">Sea sparkle</name>
    <name type="synonym">Red tide dinoflagellate</name>
    <dbReference type="NCBI Taxonomy" id="2966"/>
    <lineage>
        <taxon>Eukaryota</taxon>
        <taxon>Sar</taxon>
        <taxon>Alveolata</taxon>
        <taxon>Dinophyceae</taxon>
        <taxon>Noctilucales</taxon>
        <taxon>Noctilucaceae</taxon>
        <taxon>Noctiluca</taxon>
    </lineage>
</organism>
<gene>
    <name evidence="1" type="ORF">NSCI0253_LOCUS38705</name>
</gene>
<dbReference type="EMBL" id="HBFQ01054446">
    <property type="protein sequence ID" value="CAD8864350.1"/>
    <property type="molecule type" value="Transcribed_RNA"/>
</dbReference>